<evidence type="ECO:0000313" key="6">
    <source>
        <dbReference type="EMBL" id="MCB5408545.1"/>
    </source>
</evidence>
<dbReference type="InterPro" id="IPR007214">
    <property type="entry name" value="YbaK/aa-tRNA-synth-assoc-dom"/>
</dbReference>
<feature type="domain" description="YbaK/aminoacyl-tRNA synthetase-associated" evidence="5">
    <location>
        <begin position="34"/>
        <end position="142"/>
    </location>
</feature>
<dbReference type="PANTHER" id="PTHR30411:SF0">
    <property type="entry name" value="CYS-TRNA(PRO)_CYS-TRNA(CYS) DEACYLASE YBAK"/>
    <property type="match status" value="1"/>
</dbReference>
<dbReference type="CDD" id="cd00002">
    <property type="entry name" value="YbaK_deacylase"/>
    <property type="match status" value="1"/>
</dbReference>
<dbReference type="InterPro" id="IPR004369">
    <property type="entry name" value="Prolyl-tRNA_editing_YbaK/EbsC"/>
</dbReference>
<gene>
    <name evidence="6" type="ORF">H0485_00800</name>
</gene>
<accession>A0ABS8CI40</accession>
<dbReference type="EC" id="4.2.-.-" evidence="4"/>
<protein>
    <recommendedName>
        <fullName evidence="4">Cys-tRNA(Pro)/Cys-tRNA(Cys) deacylase</fullName>
        <ecNumber evidence="4">4.2.-.-</ecNumber>
    </recommendedName>
</protein>
<evidence type="ECO:0000256" key="4">
    <source>
        <dbReference type="PIRNR" id="PIRNR006181"/>
    </source>
</evidence>
<organism evidence="6 7">
    <name type="scientific">Pseudogemmobacter faecipullorum</name>
    <dbReference type="NCBI Taxonomy" id="2755041"/>
    <lineage>
        <taxon>Bacteria</taxon>
        <taxon>Pseudomonadati</taxon>
        <taxon>Pseudomonadota</taxon>
        <taxon>Alphaproteobacteria</taxon>
        <taxon>Rhodobacterales</taxon>
        <taxon>Paracoccaceae</taxon>
        <taxon>Pseudogemmobacter</taxon>
    </lineage>
</organism>
<dbReference type="Pfam" id="PF04073">
    <property type="entry name" value="tRNA_edit"/>
    <property type="match status" value="1"/>
</dbReference>
<dbReference type="PIRSF" id="PIRSF006181">
    <property type="entry name" value="EbsC_YbaK"/>
    <property type="match status" value="1"/>
</dbReference>
<dbReference type="Gene3D" id="3.90.960.10">
    <property type="entry name" value="YbaK/aminoacyl-tRNA synthetase-associated domain"/>
    <property type="match status" value="1"/>
</dbReference>
<dbReference type="InterPro" id="IPR036754">
    <property type="entry name" value="YbaK/aa-tRNA-synt-asso_dom_sf"/>
</dbReference>
<dbReference type="PANTHER" id="PTHR30411">
    <property type="entry name" value="CYTOPLASMIC PROTEIN"/>
    <property type="match status" value="1"/>
</dbReference>
<comment type="caution">
    <text evidence="6">The sequence shown here is derived from an EMBL/GenBank/DDBJ whole genome shotgun (WGS) entry which is preliminary data.</text>
</comment>
<keyword evidence="3 4" id="KW-0456">Lyase</keyword>
<comment type="similarity">
    <text evidence="1 4">Belongs to the prolyl-tRNA editing family. YbaK/EbsC subfamily.</text>
</comment>
<evidence type="ECO:0000259" key="5">
    <source>
        <dbReference type="Pfam" id="PF04073"/>
    </source>
</evidence>
<reference evidence="6 7" key="1">
    <citation type="submission" date="2020-07" db="EMBL/GenBank/DDBJ databases">
        <title>Pseudogemmobacter sp. nov., isolated from poultry manure in Taiwan.</title>
        <authorList>
            <person name="Lin S.-Y."/>
            <person name="Tang Y.-S."/>
            <person name="Young C.-C."/>
        </authorList>
    </citation>
    <scope>NUCLEOTIDE SEQUENCE [LARGE SCALE GENOMIC DNA]</scope>
    <source>
        <strain evidence="6 7">CC-YST710</strain>
    </source>
</reference>
<proteinExistence type="inferred from homology"/>
<keyword evidence="7" id="KW-1185">Reference proteome</keyword>
<dbReference type="EMBL" id="JACDXX010000001">
    <property type="protein sequence ID" value="MCB5408545.1"/>
    <property type="molecule type" value="Genomic_DNA"/>
</dbReference>
<evidence type="ECO:0000256" key="1">
    <source>
        <dbReference type="ARBA" id="ARBA00009798"/>
    </source>
</evidence>
<evidence type="ECO:0000313" key="7">
    <source>
        <dbReference type="Proteomes" id="UP001198571"/>
    </source>
</evidence>
<dbReference type="Proteomes" id="UP001198571">
    <property type="component" value="Unassembled WGS sequence"/>
</dbReference>
<name>A0ABS8CI40_9RHOB</name>
<sequence length="156" mass="16150">MAATRGTQALTKAGIAFTLHPYAYDPGAEKIGLQASQALGLDPDLTLKSLMVEVEGKPCFCLIPAGASLSMKRVAQAFGGKAAAMMLPAKAEKLTGYHVGGISPFGSMKRCPVALEEAPCRAEKIWINAGQRGLLLGIAPGDALHFLGAKAVLLSS</sequence>
<dbReference type="SUPFAM" id="SSF55826">
    <property type="entry name" value="YbaK/ProRS associated domain"/>
    <property type="match status" value="1"/>
</dbReference>
<evidence type="ECO:0000256" key="2">
    <source>
        <dbReference type="ARBA" id="ARBA00022917"/>
    </source>
</evidence>
<evidence type="ECO:0000256" key="3">
    <source>
        <dbReference type="ARBA" id="ARBA00023239"/>
    </source>
</evidence>
<keyword evidence="2 4" id="KW-0648">Protein biosynthesis</keyword>
<dbReference type="RefSeq" id="WP_226933419.1">
    <property type="nucleotide sequence ID" value="NZ_JACDXX010000001.1"/>
</dbReference>